<dbReference type="InterPro" id="IPR029058">
    <property type="entry name" value="AB_hydrolase_fold"/>
</dbReference>
<feature type="domain" description="AB hydrolase-1" evidence="1">
    <location>
        <begin position="41"/>
        <end position="273"/>
    </location>
</feature>
<dbReference type="Pfam" id="PF12697">
    <property type="entry name" value="Abhydrolase_6"/>
    <property type="match status" value="1"/>
</dbReference>
<dbReference type="EMBL" id="BMZS01000010">
    <property type="protein sequence ID" value="GHD58138.1"/>
    <property type="molecule type" value="Genomic_DNA"/>
</dbReference>
<dbReference type="InterPro" id="IPR050266">
    <property type="entry name" value="AB_hydrolase_sf"/>
</dbReference>
<proteinExistence type="predicted"/>
<name>A0A918XWF0_9PROT</name>
<dbReference type="InterPro" id="IPR000073">
    <property type="entry name" value="AB_hydrolase_1"/>
</dbReference>
<dbReference type="Gene3D" id="3.40.50.1820">
    <property type="entry name" value="alpha/beta hydrolase"/>
    <property type="match status" value="1"/>
</dbReference>
<reference evidence="2" key="1">
    <citation type="journal article" date="2014" name="Int. J. Syst. Evol. Microbiol.">
        <title>Complete genome sequence of Corynebacterium casei LMG S-19264T (=DSM 44701T), isolated from a smear-ripened cheese.</title>
        <authorList>
            <consortium name="US DOE Joint Genome Institute (JGI-PGF)"/>
            <person name="Walter F."/>
            <person name="Albersmeier A."/>
            <person name="Kalinowski J."/>
            <person name="Ruckert C."/>
        </authorList>
    </citation>
    <scope>NUCLEOTIDE SEQUENCE</scope>
    <source>
        <strain evidence="2">KCTC 42651</strain>
    </source>
</reference>
<dbReference type="PANTHER" id="PTHR43798:SF33">
    <property type="entry name" value="HYDROLASE, PUTATIVE (AFU_ORTHOLOGUE AFUA_2G14860)-RELATED"/>
    <property type="match status" value="1"/>
</dbReference>
<reference evidence="2" key="2">
    <citation type="submission" date="2020-09" db="EMBL/GenBank/DDBJ databases">
        <authorList>
            <person name="Sun Q."/>
            <person name="Kim S."/>
        </authorList>
    </citation>
    <scope>NUCLEOTIDE SEQUENCE</scope>
    <source>
        <strain evidence="2">KCTC 42651</strain>
    </source>
</reference>
<dbReference type="RefSeq" id="WP_189993050.1">
    <property type="nucleotide sequence ID" value="NZ_BMZS01000010.1"/>
</dbReference>
<evidence type="ECO:0000313" key="3">
    <source>
        <dbReference type="Proteomes" id="UP000630353"/>
    </source>
</evidence>
<keyword evidence="3" id="KW-1185">Reference proteome</keyword>
<sequence length="286" mass="31506">MTQTSDPAALLADFEARALTVRTPCGDGSMVWRVWGEGDPVVLLHGGFGSWNHWVRNIDALAGRYRVIAADMPGQGDSDDPDHPYDADSLADIVAEGVRRVTHDGERIRMVCFSFGAVIGSLVATRLGDRVRSFTGVGAAGFGARGPVTRNMIRITPEMSPEEQEATYRHNLALLMFADEAKVDDLAMLIQRRNTERNRIRSRPISVTDRLSVTLPSIQAPISLIWGDQDVTAIGYFEPRHALLRSLQPEARIAMLDGIGHWVQYEDPERFNATLLDFLADGPGPV</sequence>
<dbReference type="PANTHER" id="PTHR43798">
    <property type="entry name" value="MONOACYLGLYCEROL LIPASE"/>
    <property type="match status" value="1"/>
</dbReference>
<dbReference type="AlphaFoldDB" id="A0A918XWF0"/>
<accession>A0A918XWF0</accession>
<dbReference type="GO" id="GO:0016020">
    <property type="term" value="C:membrane"/>
    <property type="evidence" value="ECO:0007669"/>
    <property type="project" value="TreeGrafter"/>
</dbReference>
<comment type="caution">
    <text evidence="2">The sequence shown here is derived from an EMBL/GenBank/DDBJ whole genome shotgun (WGS) entry which is preliminary data.</text>
</comment>
<dbReference type="SUPFAM" id="SSF53474">
    <property type="entry name" value="alpha/beta-Hydrolases"/>
    <property type="match status" value="1"/>
</dbReference>
<dbReference type="GO" id="GO:0047372">
    <property type="term" value="F:monoacylglycerol lipase activity"/>
    <property type="evidence" value="ECO:0007669"/>
    <property type="project" value="TreeGrafter"/>
</dbReference>
<evidence type="ECO:0000259" key="1">
    <source>
        <dbReference type="Pfam" id="PF12697"/>
    </source>
</evidence>
<evidence type="ECO:0000313" key="2">
    <source>
        <dbReference type="EMBL" id="GHD58138.1"/>
    </source>
</evidence>
<protein>
    <recommendedName>
        <fullName evidence="1">AB hydrolase-1 domain-containing protein</fullName>
    </recommendedName>
</protein>
<organism evidence="2 3">
    <name type="scientific">Thalassobaculum fulvum</name>
    <dbReference type="NCBI Taxonomy" id="1633335"/>
    <lineage>
        <taxon>Bacteria</taxon>
        <taxon>Pseudomonadati</taxon>
        <taxon>Pseudomonadota</taxon>
        <taxon>Alphaproteobacteria</taxon>
        <taxon>Rhodospirillales</taxon>
        <taxon>Thalassobaculaceae</taxon>
        <taxon>Thalassobaculum</taxon>
    </lineage>
</organism>
<dbReference type="Proteomes" id="UP000630353">
    <property type="component" value="Unassembled WGS sequence"/>
</dbReference>
<dbReference type="GO" id="GO:0046464">
    <property type="term" value="P:acylglycerol catabolic process"/>
    <property type="evidence" value="ECO:0007669"/>
    <property type="project" value="TreeGrafter"/>
</dbReference>
<gene>
    <name evidence="2" type="ORF">GCM10017083_40650</name>
</gene>